<evidence type="ECO:0000313" key="9">
    <source>
        <dbReference type="Proteomes" id="UP001458880"/>
    </source>
</evidence>
<dbReference type="SUPFAM" id="SSF143575">
    <property type="entry name" value="GAS2 domain-like"/>
    <property type="match status" value="1"/>
</dbReference>
<keyword evidence="9" id="KW-1185">Reference proteome</keyword>
<sequence length="451" mass="51330">MCWLCRKLDAFTITRYSHGDMAMNNNRSKNRYSCGPFSLSYELRRVEPEFVDEEYTERIINTQLRQLDPLKEDLSEWINKTLGIDYINRENFLADLDNGVVLCHLAQVIQERAKLAIDAGLSKGPPPTIRGKCFEKAMRRSFFSRDNMENFIKFCRSLGVHDNLLFESDDLVLHNQPRNVILCLLEVARLATRFGIEPPGLIQFEKEIAEEERDHSADSGLSSLLSWQFQPTSPRNPDDCDAKISGSNLMRNNQNRRSLDAKLLQSLSIDRGGSGDDGRNSMTIPNRTMSMASDGIFSEHTDNDSCRDSGDEPDGEDVIKPARSDGGGDSLTELDRKVQEATKLLQRNCNCLNGRCSRLTVRKIGEGKYNIAGRNVFVRLLKGKHTMVRVGGGWDTLEHFLLRHDPCQVSLECALLRRPKRGSPQKKNNILKKYTYYNRFTKPFLPKESTV</sequence>
<feature type="region of interest" description="Disordered" evidence="5">
    <location>
        <begin position="227"/>
        <end position="252"/>
    </location>
</feature>
<dbReference type="PROSITE" id="PS51460">
    <property type="entry name" value="GAR"/>
    <property type="match status" value="1"/>
</dbReference>
<dbReference type="SMART" id="SM00243">
    <property type="entry name" value="GAS2"/>
    <property type="match status" value="1"/>
</dbReference>
<dbReference type="GO" id="GO:0008093">
    <property type="term" value="F:cytoskeletal anchor activity"/>
    <property type="evidence" value="ECO:0007669"/>
    <property type="project" value="TreeGrafter"/>
</dbReference>
<evidence type="ECO:0000256" key="5">
    <source>
        <dbReference type="SAM" id="MobiDB-lite"/>
    </source>
</evidence>
<gene>
    <name evidence="8" type="ORF">QE152_g37482</name>
</gene>
<dbReference type="EMBL" id="JASPKY010000732">
    <property type="protein sequence ID" value="KAK9686052.1"/>
    <property type="molecule type" value="Genomic_DNA"/>
</dbReference>
<dbReference type="AlphaFoldDB" id="A0AAW1I9Z9"/>
<dbReference type="InterPro" id="IPR003108">
    <property type="entry name" value="GAR_dom"/>
</dbReference>
<accession>A0AAW1I9Z9</accession>
<feature type="compositionally biased region" description="Basic and acidic residues" evidence="5">
    <location>
        <begin position="297"/>
        <end position="310"/>
    </location>
</feature>
<evidence type="ECO:0000259" key="6">
    <source>
        <dbReference type="PROSITE" id="PS50021"/>
    </source>
</evidence>
<feature type="domain" description="GAR" evidence="7">
    <location>
        <begin position="332"/>
        <end position="408"/>
    </location>
</feature>
<dbReference type="Proteomes" id="UP001458880">
    <property type="component" value="Unassembled WGS sequence"/>
</dbReference>
<dbReference type="InterPro" id="IPR001715">
    <property type="entry name" value="CH_dom"/>
</dbReference>
<dbReference type="PANTHER" id="PTHR46756">
    <property type="entry name" value="TRANSGELIN"/>
    <property type="match status" value="1"/>
</dbReference>
<reference evidence="8 9" key="1">
    <citation type="journal article" date="2024" name="BMC Genomics">
        <title>De novo assembly and annotation of Popillia japonica's genome with initial clues to its potential as an invasive pest.</title>
        <authorList>
            <person name="Cucini C."/>
            <person name="Boschi S."/>
            <person name="Funari R."/>
            <person name="Cardaioli E."/>
            <person name="Iannotti N."/>
            <person name="Marturano G."/>
            <person name="Paoli F."/>
            <person name="Bruttini M."/>
            <person name="Carapelli A."/>
            <person name="Frati F."/>
            <person name="Nardi F."/>
        </authorList>
    </citation>
    <scope>NUCLEOTIDE SEQUENCE [LARGE SCALE GENOMIC DNA]</scope>
    <source>
        <strain evidence="8">DMR45628</strain>
    </source>
</reference>
<evidence type="ECO:0000259" key="7">
    <source>
        <dbReference type="PROSITE" id="PS51460"/>
    </source>
</evidence>
<dbReference type="InterPro" id="IPR036872">
    <property type="entry name" value="CH_dom_sf"/>
</dbReference>
<dbReference type="SMART" id="SM00033">
    <property type="entry name" value="CH"/>
    <property type="match status" value="1"/>
</dbReference>
<comment type="subcellular location">
    <subcellularLocation>
        <location evidence="1">Cytoplasm</location>
        <location evidence="1">Cytoskeleton</location>
    </subcellularLocation>
</comment>
<feature type="region of interest" description="Disordered" evidence="5">
    <location>
        <begin position="296"/>
        <end position="331"/>
    </location>
</feature>
<dbReference type="PROSITE" id="PS50021">
    <property type="entry name" value="CH"/>
    <property type="match status" value="1"/>
</dbReference>
<comment type="similarity">
    <text evidence="4">Belongs to the GAS2 family.</text>
</comment>
<dbReference type="InterPro" id="IPR036534">
    <property type="entry name" value="GAR_dom_sf"/>
</dbReference>
<organism evidence="8 9">
    <name type="scientific">Popillia japonica</name>
    <name type="common">Japanese beetle</name>
    <dbReference type="NCBI Taxonomy" id="7064"/>
    <lineage>
        <taxon>Eukaryota</taxon>
        <taxon>Metazoa</taxon>
        <taxon>Ecdysozoa</taxon>
        <taxon>Arthropoda</taxon>
        <taxon>Hexapoda</taxon>
        <taxon>Insecta</taxon>
        <taxon>Pterygota</taxon>
        <taxon>Neoptera</taxon>
        <taxon>Endopterygota</taxon>
        <taxon>Coleoptera</taxon>
        <taxon>Polyphaga</taxon>
        <taxon>Scarabaeiformia</taxon>
        <taxon>Scarabaeidae</taxon>
        <taxon>Rutelinae</taxon>
        <taxon>Popillia</taxon>
    </lineage>
</organism>
<dbReference type="PANTHER" id="PTHR46756:SF13">
    <property type="entry name" value="GROWTH ARREST-SPECIFIC PROTEIN 2"/>
    <property type="match status" value="1"/>
</dbReference>
<comment type="caution">
    <text evidence="8">The sequence shown here is derived from an EMBL/GenBank/DDBJ whole genome shotgun (WGS) entry which is preliminary data.</text>
</comment>
<dbReference type="Gene3D" id="3.30.920.20">
    <property type="entry name" value="Gas2-like domain"/>
    <property type="match status" value="1"/>
</dbReference>
<proteinExistence type="inferred from homology"/>
<keyword evidence="2" id="KW-0963">Cytoplasm</keyword>
<evidence type="ECO:0000256" key="4">
    <source>
        <dbReference type="ARBA" id="ARBA00038441"/>
    </source>
</evidence>
<protein>
    <submittedName>
        <fullName evidence="8">Calponin homology (CH) domain</fullName>
    </submittedName>
</protein>
<feature type="region of interest" description="Disordered" evidence="5">
    <location>
        <begin position="267"/>
        <end position="286"/>
    </location>
</feature>
<evidence type="ECO:0000256" key="1">
    <source>
        <dbReference type="ARBA" id="ARBA00004245"/>
    </source>
</evidence>
<dbReference type="Gene3D" id="1.10.418.10">
    <property type="entry name" value="Calponin-like domain"/>
    <property type="match status" value="1"/>
</dbReference>
<name>A0AAW1I9Z9_POPJA</name>
<feature type="domain" description="Calponin-homology (CH)" evidence="6">
    <location>
        <begin position="68"/>
        <end position="191"/>
    </location>
</feature>
<dbReference type="GO" id="GO:0008017">
    <property type="term" value="F:microtubule binding"/>
    <property type="evidence" value="ECO:0007669"/>
    <property type="project" value="InterPro"/>
</dbReference>
<evidence type="ECO:0000256" key="2">
    <source>
        <dbReference type="ARBA" id="ARBA00022490"/>
    </source>
</evidence>
<dbReference type="GO" id="GO:0051764">
    <property type="term" value="P:actin crosslink formation"/>
    <property type="evidence" value="ECO:0007669"/>
    <property type="project" value="TreeGrafter"/>
</dbReference>
<dbReference type="Pfam" id="PF00307">
    <property type="entry name" value="CH"/>
    <property type="match status" value="1"/>
</dbReference>
<keyword evidence="3" id="KW-0206">Cytoskeleton</keyword>
<dbReference type="Pfam" id="PF02187">
    <property type="entry name" value="GAS2"/>
    <property type="match status" value="1"/>
</dbReference>
<dbReference type="SUPFAM" id="SSF47576">
    <property type="entry name" value="Calponin-homology domain, CH-domain"/>
    <property type="match status" value="1"/>
</dbReference>
<dbReference type="GO" id="GO:0005884">
    <property type="term" value="C:actin filament"/>
    <property type="evidence" value="ECO:0007669"/>
    <property type="project" value="TreeGrafter"/>
</dbReference>
<dbReference type="GO" id="GO:0051015">
    <property type="term" value="F:actin filament binding"/>
    <property type="evidence" value="ECO:0007669"/>
    <property type="project" value="TreeGrafter"/>
</dbReference>
<dbReference type="CDD" id="cd21204">
    <property type="entry name" value="CH_GAS2-like"/>
    <property type="match status" value="1"/>
</dbReference>
<evidence type="ECO:0000313" key="8">
    <source>
        <dbReference type="EMBL" id="KAK9686052.1"/>
    </source>
</evidence>
<evidence type="ECO:0000256" key="3">
    <source>
        <dbReference type="ARBA" id="ARBA00023212"/>
    </source>
</evidence>